<comment type="caution">
    <text evidence="1">The sequence shown here is derived from an EMBL/GenBank/DDBJ whole genome shotgun (WGS) entry which is preliminary data.</text>
</comment>
<organism evidence="1 2">
    <name type="scientific">Cladophialophora carrionii</name>
    <dbReference type="NCBI Taxonomy" id="86049"/>
    <lineage>
        <taxon>Eukaryota</taxon>
        <taxon>Fungi</taxon>
        <taxon>Dikarya</taxon>
        <taxon>Ascomycota</taxon>
        <taxon>Pezizomycotina</taxon>
        <taxon>Eurotiomycetes</taxon>
        <taxon>Chaetothyriomycetidae</taxon>
        <taxon>Chaetothyriales</taxon>
        <taxon>Herpotrichiellaceae</taxon>
        <taxon>Cladophialophora</taxon>
    </lineage>
</organism>
<proteinExistence type="predicted"/>
<evidence type="ECO:0000313" key="2">
    <source>
        <dbReference type="Proteomes" id="UP000094526"/>
    </source>
</evidence>
<keyword evidence="2" id="KW-1185">Reference proteome</keyword>
<accession>A0A1C1CKK5</accession>
<dbReference type="Proteomes" id="UP000094526">
    <property type="component" value="Unassembled WGS sequence"/>
</dbReference>
<gene>
    <name evidence="1" type="ORF">CLCR_11322</name>
</gene>
<dbReference type="EMBL" id="LGRB01000011">
    <property type="protein sequence ID" value="OCT49044.1"/>
    <property type="molecule type" value="Genomic_DNA"/>
</dbReference>
<protein>
    <submittedName>
        <fullName evidence="1">Uncharacterized protein</fullName>
    </submittedName>
</protein>
<evidence type="ECO:0000313" key="1">
    <source>
        <dbReference type="EMBL" id="OCT49044.1"/>
    </source>
</evidence>
<dbReference type="VEuPathDB" id="FungiDB:CLCR_11322"/>
<reference evidence="2" key="1">
    <citation type="submission" date="2015-07" db="EMBL/GenBank/DDBJ databases">
        <authorList>
            <person name="Teixeira M.M."/>
            <person name="Souza R.C."/>
            <person name="Almeida L.G."/>
            <person name="Vicente V.A."/>
            <person name="de Hoog S."/>
            <person name="Bocca A.L."/>
            <person name="de Almeida S.R."/>
            <person name="Vasconcelos A.T."/>
            <person name="Felipe M.S."/>
        </authorList>
    </citation>
    <scope>NUCLEOTIDE SEQUENCE [LARGE SCALE GENOMIC DNA]</scope>
    <source>
        <strain evidence="2">KSF</strain>
    </source>
</reference>
<name>A0A1C1CKK5_9EURO</name>
<dbReference type="OrthoDB" id="4062651at2759"/>
<sequence length="102" mass="11275">MARTAPLKLAVKNVVNSSERPRKYVKENEVVGIDDLERWGSGSDAVGFLSVAAATPSAQELLKYPLLIRPWRKESLIGLVDLGLICLRGHYKYTPSAETVHI</sequence>
<dbReference type="AlphaFoldDB" id="A0A1C1CKK5"/>